<reference evidence="1" key="1">
    <citation type="journal article" date="2014" name="Int. J. Syst. Evol. Microbiol.">
        <title>Complete genome sequence of Corynebacterium casei LMG S-19264T (=DSM 44701T), isolated from a smear-ripened cheese.</title>
        <authorList>
            <consortium name="US DOE Joint Genome Institute (JGI-PGF)"/>
            <person name="Walter F."/>
            <person name="Albersmeier A."/>
            <person name="Kalinowski J."/>
            <person name="Ruckert C."/>
        </authorList>
    </citation>
    <scope>NUCLEOTIDE SEQUENCE</scope>
    <source>
        <strain evidence="1">VKM Ac-1020</strain>
    </source>
</reference>
<dbReference type="EMBL" id="BSEJ01000010">
    <property type="protein sequence ID" value="GLJ62050.1"/>
    <property type="molecule type" value="Genomic_DNA"/>
</dbReference>
<evidence type="ECO:0000313" key="2">
    <source>
        <dbReference type="Proteomes" id="UP001142462"/>
    </source>
</evidence>
<dbReference type="Proteomes" id="UP001142462">
    <property type="component" value="Unassembled WGS sequence"/>
</dbReference>
<name>A0A9W6LXB9_9MICO</name>
<comment type="caution">
    <text evidence="1">The sequence shown here is derived from an EMBL/GenBank/DDBJ whole genome shotgun (WGS) entry which is preliminary data.</text>
</comment>
<sequence>MGENERRDGLRMEYRIIAEGIVTFGILTPWSDVRSVVLAREPGVTVGGLTVAESYLQIIVELMNGDFLEIPEGSPSWDSVVDHPPIHRPLRVPDLPALLATDGVEDAVLWRA</sequence>
<accession>A0A9W6LXB9</accession>
<organism evidence="1 2">
    <name type="scientific">Microbacterium barkeri</name>
    <dbReference type="NCBI Taxonomy" id="33917"/>
    <lineage>
        <taxon>Bacteria</taxon>
        <taxon>Bacillati</taxon>
        <taxon>Actinomycetota</taxon>
        <taxon>Actinomycetes</taxon>
        <taxon>Micrococcales</taxon>
        <taxon>Microbacteriaceae</taxon>
        <taxon>Microbacterium</taxon>
    </lineage>
</organism>
<proteinExistence type="predicted"/>
<gene>
    <name evidence="1" type="ORF">GCM10017576_21800</name>
</gene>
<reference evidence="1" key="2">
    <citation type="submission" date="2023-01" db="EMBL/GenBank/DDBJ databases">
        <authorList>
            <person name="Sun Q."/>
            <person name="Evtushenko L."/>
        </authorList>
    </citation>
    <scope>NUCLEOTIDE SEQUENCE</scope>
    <source>
        <strain evidence="1">VKM Ac-1020</strain>
    </source>
</reference>
<keyword evidence="2" id="KW-1185">Reference proteome</keyword>
<protein>
    <submittedName>
        <fullName evidence="1">Uncharacterized protein</fullName>
    </submittedName>
</protein>
<evidence type="ECO:0000313" key="1">
    <source>
        <dbReference type="EMBL" id="GLJ62050.1"/>
    </source>
</evidence>
<dbReference type="AlphaFoldDB" id="A0A9W6LXB9"/>